<dbReference type="AlphaFoldDB" id="A0A397TY99"/>
<dbReference type="SUPFAM" id="SSF52047">
    <property type="entry name" value="RNI-like"/>
    <property type="match status" value="1"/>
</dbReference>
<organism evidence="1 2">
    <name type="scientific">Gigaspora rosea</name>
    <dbReference type="NCBI Taxonomy" id="44941"/>
    <lineage>
        <taxon>Eukaryota</taxon>
        <taxon>Fungi</taxon>
        <taxon>Fungi incertae sedis</taxon>
        <taxon>Mucoromycota</taxon>
        <taxon>Glomeromycotina</taxon>
        <taxon>Glomeromycetes</taxon>
        <taxon>Diversisporales</taxon>
        <taxon>Gigasporaceae</taxon>
        <taxon>Gigaspora</taxon>
    </lineage>
</organism>
<name>A0A397TY99_9GLOM</name>
<comment type="caution">
    <text evidence="1">The sequence shown here is derived from an EMBL/GenBank/DDBJ whole genome shotgun (WGS) entry which is preliminary data.</text>
</comment>
<sequence length="62" mass="6909">MTSLNLGKSISRCILQEFHIELADINHGSDGIKMLANALFMNSSMKDFDLSLNKHRSEEGKA</sequence>
<reference evidence="1 2" key="1">
    <citation type="submission" date="2018-06" db="EMBL/GenBank/DDBJ databases">
        <title>Comparative genomics reveals the genomic features of Rhizophagus irregularis, R. cerebriforme, R. diaphanum and Gigaspora rosea, and their symbiotic lifestyle signature.</title>
        <authorList>
            <person name="Morin E."/>
            <person name="San Clemente H."/>
            <person name="Chen E.C.H."/>
            <person name="De La Providencia I."/>
            <person name="Hainaut M."/>
            <person name="Kuo A."/>
            <person name="Kohler A."/>
            <person name="Murat C."/>
            <person name="Tang N."/>
            <person name="Roy S."/>
            <person name="Loubradou J."/>
            <person name="Henrissat B."/>
            <person name="Grigoriev I.V."/>
            <person name="Corradi N."/>
            <person name="Roux C."/>
            <person name="Martin F.M."/>
        </authorList>
    </citation>
    <scope>NUCLEOTIDE SEQUENCE [LARGE SCALE GENOMIC DNA]</scope>
    <source>
        <strain evidence="1 2">DAOM 194757</strain>
    </source>
</reference>
<dbReference type="EMBL" id="QKWP01002547">
    <property type="protein sequence ID" value="RIB02924.1"/>
    <property type="molecule type" value="Genomic_DNA"/>
</dbReference>
<protein>
    <submittedName>
        <fullName evidence="1">Uncharacterized protein</fullName>
    </submittedName>
</protein>
<keyword evidence="2" id="KW-1185">Reference proteome</keyword>
<evidence type="ECO:0000313" key="1">
    <source>
        <dbReference type="EMBL" id="RIB02924.1"/>
    </source>
</evidence>
<dbReference type="OrthoDB" id="333024at2759"/>
<evidence type="ECO:0000313" key="2">
    <source>
        <dbReference type="Proteomes" id="UP000266673"/>
    </source>
</evidence>
<accession>A0A397TY99</accession>
<dbReference type="Proteomes" id="UP000266673">
    <property type="component" value="Unassembled WGS sequence"/>
</dbReference>
<proteinExistence type="predicted"/>
<gene>
    <name evidence="1" type="ORF">C2G38_2226481</name>
</gene>